<protein>
    <submittedName>
        <fullName evidence="1">Uncharacterized protein</fullName>
    </submittedName>
</protein>
<accession>A0A8S5MLR6</accession>
<evidence type="ECO:0000313" key="1">
    <source>
        <dbReference type="EMBL" id="DAD82883.1"/>
    </source>
</evidence>
<proteinExistence type="predicted"/>
<dbReference type="EMBL" id="BK014925">
    <property type="protein sequence ID" value="DAD82883.1"/>
    <property type="molecule type" value="Genomic_DNA"/>
</dbReference>
<sequence>MNKILYFELVNGGIITNYELSLISNVNHKKGIPCDDLAALRQYAASCRGIKREILEPTVEECIRVGNYVKAVELYREKHEASLTSALDEVIRIKNQLNGVSA</sequence>
<name>A0A8S5MLR6_9CAUD</name>
<organism evidence="1">
    <name type="scientific">Siphoviridae sp. ctXZx16</name>
    <dbReference type="NCBI Taxonomy" id="2826371"/>
    <lineage>
        <taxon>Viruses</taxon>
        <taxon>Duplodnaviria</taxon>
        <taxon>Heunggongvirae</taxon>
        <taxon>Uroviricota</taxon>
        <taxon>Caudoviricetes</taxon>
    </lineage>
</organism>
<reference evidence="1" key="1">
    <citation type="journal article" date="2021" name="Proc. Natl. Acad. Sci. U.S.A.">
        <title>A Catalog of Tens of Thousands of Viruses from Human Metagenomes Reveals Hidden Associations with Chronic Diseases.</title>
        <authorList>
            <person name="Tisza M.J."/>
            <person name="Buck C.B."/>
        </authorList>
    </citation>
    <scope>NUCLEOTIDE SEQUENCE</scope>
    <source>
        <strain evidence="1">CtXZx16</strain>
    </source>
</reference>